<dbReference type="InterPro" id="IPR041685">
    <property type="entry name" value="AAA_GajA/Old/RecF-like"/>
</dbReference>
<dbReference type="GO" id="GO:0005524">
    <property type="term" value="F:ATP binding"/>
    <property type="evidence" value="ECO:0007669"/>
    <property type="project" value="UniProtKB-KW"/>
</dbReference>
<reference evidence="3 4" key="1">
    <citation type="submission" date="2019-04" db="EMBL/GenBank/DDBJ databases">
        <title>Phreatobacter aquaticus sp. nov.</title>
        <authorList>
            <person name="Choi A."/>
            <person name="Baek K."/>
        </authorList>
    </citation>
    <scope>NUCLEOTIDE SEQUENCE [LARGE SCALE GENOMIC DNA]</scope>
    <source>
        <strain evidence="3 4">NMCR1094</strain>
    </source>
</reference>
<dbReference type="GO" id="GO:0000731">
    <property type="term" value="P:DNA synthesis involved in DNA repair"/>
    <property type="evidence" value="ECO:0007669"/>
    <property type="project" value="TreeGrafter"/>
</dbReference>
<dbReference type="PANTHER" id="PTHR32182">
    <property type="entry name" value="DNA REPLICATION AND REPAIR PROTEIN RECF"/>
    <property type="match status" value="1"/>
</dbReference>
<evidence type="ECO:0000259" key="1">
    <source>
        <dbReference type="Pfam" id="PF13175"/>
    </source>
</evidence>
<feature type="domain" description="ATPase AAA-type core" evidence="2">
    <location>
        <begin position="291"/>
        <end position="365"/>
    </location>
</feature>
<feature type="domain" description="Endonuclease GajA/Old nuclease/RecF-like AAA" evidence="1">
    <location>
        <begin position="1"/>
        <end position="50"/>
    </location>
</feature>
<dbReference type="InterPro" id="IPR027417">
    <property type="entry name" value="P-loop_NTPase"/>
</dbReference>
<dbReference type="Proteomes" id="UP000298588">
    <property type="component" value="Chromosome"/>
</dbReference>
<dbReference type="GO" id="GO:0006302">
    <property type="term" value="P:double-strand break repair"/>
    <property type="evidence" value="ECO:0007669"/>
    <property type="project" value="TreeGrafter"/>
</dbReference>
<dbReference type="PANTHER" id="PTHR32182:SF25">
    <property type="entry name" value="SLR1056 PROTEIN"/>
    <property type="match status" value="1"/>
</dbReference>
<sequence length="612" mass="69068">MRLKSVLISQYKNLKNFTLTFEGDSFIDIFVGKNGSGKSNFLEALIEIFDHVYGFTASGVGPGFEYEIAWDIGGKTTTLRWHGGQMFINGVVRQQLGKTPMPVNIIVYYSGQNDTVAALIRRYRDTYRRSVRKANVAESPRFIGIGPDYKTLLLALMLMLPEASQAREFLRIKLGIEATGGTTRLALRRPTVAHRTRYFDPLDNTQLFWGVKGIARTFLDQLMLCIVGGFTPASLYDRATDTYELGIDVIKFREVFAALPPVEVFCEFNALRALNMIADISIPVRLAANAEVSSRAFSDGQFQSVYLFAISELFKDRECITLLDEPDAFLHPEWQFDFLHQTLAISEQGARTNHILMSSHSASTIAAKVECRIRQIEFIGGRTEAREKGRGELIKSLSAGLITFSEKEAALSIDRVLKNTTQPVLFTEGISDVIILRTAWDCTFPGQDCPFEIEQAFDCAFLRNLMKRQSLYDGNQGRKFFALFDFDGAYQDWSQLGDLIEPDIEKCLTVKRRNCEGYAMLLPVPADLSIRNQVWNANANRTFEGESRLSIELLLKDTPGIDQHFAVDVNDRAGWIKFNGDKLRFAAEVVPQIPPQHLIVFKPIFDFVLSRI</sequence>
<accession>A0A4D7QAY7</accession>
<organism evidence="3 4">
    <name type="scientific">Phreatobacter aquaticus</name>
    <dbReference type="NCBI Taxonomy" id="2570229"/>
    <lineage>
        <taxon>Bacteria</taxon>
        <taxon>Pseudomonadati</taxon>
        <taxon>Pseudomonadota</taxon>
        <taxon>Alphaproteobacteria</taxon>
        <taxon>Hyphomicrobiales</taxon>
        <taxon>Phreatobacteraceae</taxon>
        <taxon>Phreatobacter</taxon>
    </lineage>
</organism>
<dbReference type="EMBL" id="CP039865">
    <property type="protein sequence ID" value="QCK85230.1"/>
    <property type="molecule type" value="Genomic_DNA"/>
</dbReference>
<evidence type="ECO:0000313" key="4">
    <source>
        <dbReference type="Proteomes" id="UP000298588"/>
    </source>
</evidence>
<dbReference type="AlphaFoldDB" id="A0A4D7QAY7"/>
<evidence type="ECO:0000259" key="2">
    <source>
        <dbReference type="Pfam" id="PF13304"/>
    </source>
</evidence>
<dbReference type="Pfam" id="PF13175">
    <property type="entry name" value="AAA_15"/>
    <property type="match status" value="1"/>
</dbReference>
<keyword evidence="3" id="KW-0067">ATP-binding</keyword>
<dbReference type="KEGG" id="paqt:E8L99_05265"/>
<name>A0A4D7QAY7_9HYPH</name>
<dbReference type="OrthoDB" id="9789856at2"/>
<dbReference type="SUPFAM" id="SSF52540">
    <property type="entry name" value="P-loop containing nucleoside triphosphate hydrolases"/>
    <property type="match status" value="1"/>
</dbReference>
<proteinExistence type="predicted"/>
<evidence type="ECO:0000313" key="3">
    <source>
        <dbReference type="EMBL" id="QCK85230.1"/>
    </source>
</evidence>
<gene>
    <name evidence="3" type="ORF">E8L99_05265</name>
</gene>
<protein>
    <submittedName>
        <fullName evidence="3">ATP-binding protein</fullName>
    </submittedName>
</protein>
<dbReference type="Gene3D" id="3.40.50.300">
    <property type="entry name" value="P-loop containing nucleotide triphosphate hydrolases"/>
    <property type="match status" value="2"/>
</dbReference>
<keyword evidence="3" id="KW-0547">Nucleotide-binding</keyword>
<dbReference type="RefSeq" id="WP_137098564.1">
    <property type="nucleotide sequence ID" value="NZ_CP039865.1"/>
</dbReference>
<keyword evidence="4" id="KW-1185">Reference proteome</keyword>
<dbReference type="GO" id="GO:0016887">
    <property type="term" value="F:ATP hydrolysis activity"/>
    <property type="evidence" value="ECO:0007669"/>
    <property type="project" value="InterPro"/>
</dbReference>
<dbReference type="InterPro" id="IPR003959">
    <property type="entry name" value="ATPase_AAA_core"/>
</dbReference>
<dbReference type="Pfam" id="PF13304">
    <property type="entry name" value="AAA_21"/>
    <property type="match status" value="1"/>
</dbReference>